<evidence type="ECO:0000313" key="3">
    <source>
        <dbReference type="EMBL" id="OXC24404.1"/>
    </source>
</evidence>
<evidence type="ECO:0000313" key="6">
    <source>
        <dbReference type="Proteomes" id="UP000430323"/>
    </source>
</evidence>
<comment type="caution">
    <text evidence="2">The sequence shown here is derived from an EMBL/GenBank/DDBJ whole genome shotgun (WGS) entry which is preliminary data.</text>
</comment>
<protein>
    <submittedName>
        <fullName evidence="2">Uncharacterized protein</fullName>
    </submittedName>
</protein>
<reference evidence="2 6" key="3">
    <citation type="submission" date="2019-09" db="EMBL/GenBank/DDBJ databases">
        <title>Investigation of probiotic properties of different lactic acid bacteria.</title>
        <authorList>
            <person name="Jaomanjaka F."/>
            <person name="Blanc P."/>
        </authorList>
    </citation>
    <scope>NUCLEOTIDE SEQUENCE [LARGE SCALE GENOMIC DNA]</scope>
    <source>
        <strain evidence="2 6">BIO6272</strain>
    </source>
</reference>
<accession>A0A226SUP9</accession>
<proteinExistence type="predicted"/>
<name>A0A226SUP9_9LACO</name>
<dbReference type="Proteomes" id="UP000322051">
    <property type="component" value="Unassembled WGS sequence"/>
</dbReference>
<reference evidence="1 5" key="2">
    <citation type="submission" date="2019-09" db="EMBL/GenBank/DDBJ databases">
        <title>Comparative analysis of L. crispatus genomes revealed niche specific adaptation to different host and body sites.</title>
        <authorList>
            <person name="Pan M."/>
            <person name="Hidalgo-Cantabrana C."/>
            <person name="Barrangou R."/>
        </authorList>
    </citation>
    <scope>NUCLEOTIDE SEQUENCE [LARGE SCALE GENOMIC DNA]</scope>
    <source>
        <strain evidence="1 5">NCK973</strain>
    </source>
</reference>
<evidence type="ECO:0000313" key="1">
    <source>
        <dbReference type="EMBL" id="KAA8798509.1"/>
    </source>
</evidence>
<organism evidence="2 6">
    <name type="scientific">Lactobacillus crispatus</name>
    <dbReference type="NCBI Taxonomy" id="47770"/>
    <lineage>
        <taxon>Bacteria</taxon>
        <taxon>Bacillati</taxon>
        <taxon>Bacillota</taxon>
        <taxon>Bacilli</taxon>
        <taxon>Lactobacillales</taxon>
        <taxon>Lactobacillaceae</taxon>
        <taxon>Lactobacillus</taxon>
    </lineage>
</organism>
<gene>
    <name evidence="3" type="ORF">AYP82_04550</name>
    <name evidence="1" type="ORF">F1C02_04140</name>
    <name evidence="2" type="ORF">F8251_06085</name>
</gene>
<evidence type="ECO:0000313" key="4">
    <source>
        <dbReference type="Proteomes" id="UP000198437"/>
    </source>
</evidence>
<dbReference type="AlphaFoldDB" id="A0A226SUP9"/>
<dbReference type="Proteomes" id="UP000430323">
    <property type="component" value="Unassembled WGS sequence"/>
</dbReference>
<dbReference type="EMBL" id="VUAO01000008">
    <property type="protein sequence ID" value="KAA8798509.1"/>
    <property type="molecule type" value="Genomic_DNA"/>
</dbReference>
<dbReference type="EMBL" id="WBOB01000027">
    <property type="protein sequence ID" value="KAB1973329.1"/>
    <property type="molecule type" value="Genomic_DNA"/>
</dbReference>
<reference evidence="3 4" key="1">
    <citation type="submission" date="2016-05" db="EMBL/GenBank/DDBJ databases">
        <authorList>
            <person name="Johnson T.J."/>
            <person name="Youmans B.P."/>
            <person name="Case K.A."/>
        </authorList>
    </citation>
    <scope>NUCLEOTIDE SEQUENCE [LARGE SCALE GENOMIC DNA]</scope>
    <source>
        <strain evidence="3 4">UMNLC6</strain>
    </source>
</reference>
<dbReference type="Proteomes" id="UP000198437">
    <property type="component" value="Unassembled WGS sequence"/>
</dbReference>
<evidence type="ECO:0000313" key="2">
    <source>
        <dbReference type="EMBL" id="KAB1973329.1"/>
    </source>
</evidence>
<dbReference type="EMBL" id="LYQW01000002">
    <property type="protein sequence ID" value="OXC24404.1"/>
    <property type="molecule type" value="Genomic_DNA"/>
</dbReference>
<sequence length="67" mass="7721">MIDGENIAAPHFYLNYTEKSAEKGKGPQVFADLISFIYFGGVRMNEIKKWEYCSKFLPPCYDLYNTG</sequence>
<evidence type="ECO:0000313" key="5">
    <source>
        <dbReference type="Proteomes" id="UP000322051"/>
    </source>
</evidence>